<name>A0A653P1Z2_BACAB</name>
<reference evidence="1 2" key="1">
    <citation type="submission" date="2019-10" db="EMBL/GenBank/DDBJ databases">
        <authorList>
            <person name="Karimi E."/>
        </authorList>
    </citation>
    <scope>NUCLEOTIDE SEQUENCE [LARGE SCALE GENOMIC DNA]</scope>
    <source>
        <strain evidence="1">Bacillus sp. 348</strain>
    </source>
</reference>
<evidence type="ECO:0000313" key="1">
    <source>
        <dbReference type="EMBL" id="VXB23279.1"/>
    </source>
</evidence>
<sequence length="81" mass="9132">MTLPEVESFANPGCREKGSVEIFTFNVVLASPELLVLSPDLFPLKPQALNTSVKISIKVTTDQRFFNCIPPYNMFLVQRSR</sequence>
<accession>A0A653P1Z2</accession>
<organism evidence="1 2">
    <name type="scientific">Bacillus altitudinis</name>
    <dbReference type="NCBI Taxonomy" id="293387"/>
    <lineage>
        <taxon>Bacteria</taxon>
        <taxon>Bacillati</taxon>
        <taxon>Bacillota</taxon>
        <taxon>Bacilli</taxon>
        <taxon>Bacillales</taxon>
        <taxon>Bacillaceae</taxon>
        <taxon>Bacillus</taxon>
    </lineage>
</organism>
<proteinExistence type="predicted"/>
<protein>
    <submittedName>
        <fullName evidence="1">Uncharacterized protein</fullName>
    </submittedName>
</protein>
<dbReference type="Proteomes" id="UP000433089">
    <property type="component" value="Unassembled WGS sequence"/>
</dbReference>
<gene>
    <name evidence="1" type="ORF">BACI348_40248</name>
</gene>
<evidence type="ECO:0000313" key="2">
    <source>
        <dbReference type="Proteomes" id="UP000433089"/>
    </source>
</evidence>
<dbReference type="AlphaFoldDB" id="A0A653P1Z2"/>
<dbReference type="EMBL" id="CABWLH010000009">
    <property type="protein sequence ID" value="VXB23279.1"/>
    <property type="molecule type" value="Genomic_DNA"/>
</dbReference>